<proteinExistence type="predicted"/>
<gene>
    <name evidence="5" type="ORF">ACFPJ5_17735</name>
</gene>
<feature type="domain" description="Methyltransferase" evidence="4">
    <location>
        <begin position="42"/>
        <end position="117"/>
    </location>
</feature>
<keyword evidence="2" id="KW-0808">Transferase</keyword>
<evidence type="ECO:0000256" key="2">
    <source>
        <dbReference type="ARBA" id="ARBA00022679"/>
    </source>
</evidence>
<dbReference type="GO" id="GO:0032259">
    <property type="term" value="P:methylation"/>
    <property type="evidence" value="ECO:0007669"/>
    <property type="project" value="UniProtKB-KW"/>
</dbReference>
<dbReference type="RefSeq" id="WP_227231338.1">
    <property type="nucleotide sequence ID" value="NZ_JAJCVJ010000003.1"/>
</dbReference>
<evidence type="ECO:0000259" key="4">
    <source>
        <dbReference type="Pfam" id="PF13649"/>
    </source>
</evidence>
<evidence type="ECO:0000256" key="3">
    <source>
        <dbReference type="SAM" id="MobiDB-lite"/>
    </source>
</evidence>
<reference evidence="5 6" key="1">
    <citation type="journal article" date="2019" name="Int. J. Syst. Evol. Microbiol.">
        <title>The Global Catalogue of Microorganisms (GCM) 10K type strain sequencing project: providing services to taxonomists for standard genome sequencing and annotation.</title>
        <authorList>
            <consortium name="The Broad Institute Genomics Platform"/>
            <consortium name="The Broad Institute Genome Sequencing Center for Infectious Disease"/>
            <person name="Wu L."/>
            <person name="Ma J."/>
        </authorList>
    </citation>
    <scope>NUCLEOTIDE SEQUENCE [LARGE SCALE GENOMIC DNA]</scope>
    <source>
        <strain evidence="5 6">CGMCC 1.12237</strain>
    </source>
</reference>
<evidence type="ECO:0000313" key="5">
    <source>
        <dbReference type="EMBL" id="MFC5368768.1"/>
    </source>
</evidence>
<evidence type="ECO:0000313" key="6">
    <source>
        <dbReference type="Proteomes" id="UP001596201"/>
    </source>
</evidence>
<keyword evidence="6" id="KW-1185">Reference proteome</keyword>
<dbReference type="PANTHER" id="PTHR44942">
    <property type="entry name" value="METHYLTRANSF_11 DOMAIN-CONTAINING PROTEIN"/>
    <property type="match status" value="1"/>
</dbReference>
<comment type="caution">
    <text evidence="5">The sequence shown here is derived from an EMBL/GenBank/DDBJ whole genome shotgun (WGS) entry which is preliminary data.</text>
</comment>
<accession>A0ABD5RFP4</accession>
<evidence type="ECO:0000256" key="1">
    <source>
        <dbReference type="ARBA" id="ARBA00022603"/>
    </source>
</evidence>
<protein>
    <submittedName>
        <fullName evidence="5">Methyltransferase domain-containing protein</fullName>
    </submittedName>
</protein>
<dbReference type="EMBL" id="JBHSKX010000004">
    <property type="protein sequence ID" value="MFC5368768.1"/>
    <property type="molecule type" value="Genomic_DNA"/>
</dbReference>
<dbReference type="Gene3D" id="3.40.50.150">
    <property type="entry name" value="Vaccinia Virus protein VP39"/>
    <property type="match status" value="1"/>
</dbReference>
<sequence>MSPGDLPFTSTVEFYADYRPAYPDSVFAHVADFFALDADDRVLDLGCGPGTVTLPLAEYAGHVVGMDPDETMLAAARARSDAGGPADTAGSPDTRGSVEWVVGSDADLRTDDRLVDRLRPLRLTTMGRSFHWMEQGPTLERLRDITEPGGGVALLNDTGWLTRGTADWQDAVYAVLDDYLDDPPERTGPVKYDDPWHELLADHGFVETGEDRFPVERDWTAEAVVGYLLSLSFCSPAILGDRQADFEHNVRQALAEFDRETFREIGDVRVTRGRVPRTDE</sequence>
<dbReference type="SUPFAM" id="SSF53335">
    <property type="entry name" value="S-adenosyl-L-methionine-dependent methyltransferases"/>
    <property type="match status" value="1"/>
</dbReference>
<dbReference type="InterPro" id="IPR051052">
    <property type="entry name" value="Diverse_substrate_MTase"/>
</dbReference>
<keyword evidence="1 5" id="KW-0489">Methyltransferase</keyword>
<dbReference type="GO" id="GO:0008168">
    <property type="term" value="F:methyltransferase activity"/>
    <property type="evidence" value="ECO:0007669"/>
    <property type="project" value="UniProtKB-KW"/>
</dbReference>
<dbReference type="Pfam" id="PF13649">
    <property type="entry name" value="Methyltransf_25"/>
    <property type="match status" value="1"/>
</dbReference>
<dbReference type="Proteomes" id="UP001596201">
    <property type="component" value="Unassembled WGS sequence"/>
</dbReference>
<name>A0ABD5RFP4_9EURY</name>
<dbReference type="InterPro" id="IPR029063">
    <property type="entry name" value="SAM-dependent_MTases_sf"/>
</dbReference>
<dbReference type="InterPro" id="IPR041698">
    <property type="entry name" value="Methyltransf_25"/>
</dbReference>
<feature type="region of interest" description="Disordered" evidence="3">
    <location>
        <begin position="78"/>
        <end position="98"/>
    </location>
</feature>
<dbReference type="CDD" id="cd02440">
    <property type="entry name" value="AdoMet_MTases"/>
    <property type="match status" value="1"/>
</dbReference>
<dbReference type="AlphaFoldDB" id="A0ABD5RFP4"/>
<dbReference type="PANTHER" id="PTHR44942:SF4">
    <property type="entry name" value="METHYLTRANSFERASE TYPE 11 DOMAIN-CONTAINING PROTEIN"/>
    <property type="match status" value="1"/>
</dbReference>
<organism evidence="5 6">
    <name type="scientific">Salinirubrum litoreum</name>
    <dbReference type="NCBI Taxonomy" id="1126234"/>
    <lineage>
        <taxon>Archaea</taxon>
        <taxon>Methanobacteriati</taxon>
        <taxon>Methanobacteriota</taxon>
        <taxon>Stenosarchaea group</taxon>
        <taxon>Halobacteria</taxon>
        <taxon>Halobacteriales</taxon>
        <taxon>Haloferacaceae</taxon>
        <taxon>Salinirubrum</taxon>
    </lineage>
</organism>